<dbReference type="NCBIfam" id="TIGR00040">
    <property type="entry name" value="yfcE"/>
    <property type="match status" value="1"/>
</dbReference>
<evidence type="ECO:0000313" key="4">
    <source>
        <dbReference type="EMBL" id="QIR13387.1"/>
    </source>
</evidence>
<reference evidence="4 5" key="1">
    <citation type="submission" date="2020-03" db="EMBL/GenBank/DDBJ databases">
        <title>Complete genome sequence of Shewanella sp.</title>
        <authorList>
            <person name="Kim Y.-S."/>
            <person name="Kim S.-J."/>
            <person name="Jung H.-K."/>
            <person name="Kim K.-H."/>
        </authorList>
    </citation>
    <scope>NUCLEOTIDE SEQUENCE [LARGE SCALE GENOMIC DNA]</scope>
    <source>
        <strain evidence="4 5">PN3F2</strain>
    </source>
</reference>
<comment type="similarity">
    <text evidence="1 2">Belongs to the metallophosphoesterase superfamily. YfcE family.</text>
</comment>
<dbReference type="Gene3D" id="3.60.21.10">
    <property type="match status" value="1"/>
</dbReference>
<dbReference type="GO" id="GO:0046872">
    <property type="term" value="F:metal ion binding"/>
    <property type="evidence" value="ECO:0007669"/>
    <property type="project" value="UniProtKB-KW"/>
</dbReference>
<evidence type="ECO:0000259" key="3">
    <source>
        <dbReference type="Pfam" id="PF12850"/>
    </source>
</evidence>
<keyword evidence="2" id="KW-0479">Metal-binding</keyword>
<dbReference type="RefSeq" id="WP_167675071.1">
    <property type="nucleotide sequence ID" value="NZ_CP050313.1"/>
</dbReference>
<dbReference type="InterPro" id="IPR000979">
    <property type="entry name" value="Phosphodiesterase_MJ0936/Vps29"/>
</dbReference>
<dbReference type="InterPro" id="IPR029052">
    <property type="entry name" value="Metallo-depent_PP-like"/>
</dbReference>
<dbReference type="Pfam" id="PF12850">
    <property type="entry name" value="Metallophos_2"/>
    <property type="match status" value="1"/>
</dbReference>
<dbReference type="GO" id="GO:0016787">
    <property type="term" value="F:hydrolase activity"/>
    <property type="evidence" value="ECO:0007669"/>
    <property type="project" value="UniProtKB-UniRule"/>
</dbReference>
<feature type="domain" description="Calcineurin-like phosphoesterase" evidence="3">
    <location>
        <begin position="1"/>
        <end position="161"/>
    </location>
</feature>
<gene>
    <name evidence="4" type="primary">yfcE</name>
    <name evidence="4" type="ORF">HBH39_01830</name>
</gene>
<organism evidence="4 5">
    <name type="scientific">Shewanella aestuarii</name>
    <dbReference type="NCBI Taxonomy" id="1028752"/>
    <lineage>
        <taxon>Bacteria</taxon>
        <taxon>Pseudomonadati</taxon>
        <taxon>Pseudomonadota</taxon>
        <taxon>Gammaproteobacteria</taxon>
        <taxon>Alteromonadales</taxon>
        <taxon>Shewanellaceae</taxon>
        <taxon>Shewanella</taxon>
    </lineage>
</organism>
<sequence length="184" mass="20304">MKLFFASDIHGCLFSAKRMINAFEQSAADYLLLLGDVLNHGPRNPLPKGYAPMEVAELLNQYADKIIAVRGNCDSEVDQALLSFPMMADYNLVLLPTGQRIFLTHGHIYNGDNPPPLRKGDIIASGHTHLPVAQWQGDYIIFNPGSVAIPRNDYPASFGLLQDNRLSVLSFTSDELAMLDLSLC</sequence>
<dbReference type="PANTHER" id="PTHR11124">
    <property type="entry name" value="VACUOLAR SORTING PROTEIN VPS29"/>
    <property type="match status" value="1"/>
</dbReference>
<evidence type="ECO:0000256" key="1">
    <source>
        <dbReference type="ARBA" id="ARBA00008950"/>
    </source>
</evidence>
<dbReference type="CDD" id="cd00841">
    <property type="entry name" value="MPP_YfcE"/>
    <property type="match status" value="1"/>
</dbReference>
<dbReference type="Proteomes" id="UP000502608">
    <property type="component" value="Chromosome"/>
</dbReference>
<comment type="cofactor">
    <cofactor evidence="2">
        <name>a divalent metal cation</name>
        <dbReference type="ChEBI" id="CHEBI:60240"/>
    </cofactor>
</comment>
<keyword evidence="5" id="KW-1185">Reference proteome</keyword>
<dbReference type="KEGG" id="saes:HBH39_01830"/>
<dbReference type="NCBIfam" id="NF006988">
    <property type="entry name" value="PRK09453.1"/>
    <property type="match status" value="1"/>
</dbReference>
<accession>A0A6G9QH45</accession>
<evidence type="ECO:0000313" key="5">
    <source>
        <dbReference type="Proteomes" id="UP000502608"/>
    </source>
</evidence>
<dbReference type="InterPro" id="IPR024654">
    <property type="entry name" value="Calcineurin-like_PHP_lpxH"/>
</dbReference>
<dbReference type="AlphaFoldDB" id="A0A6G9QH45"/>
<keyword evidence="4" id="KW-0378">Hydrolase</keyword>
<dbReference type="EC" id="3.1.4.-" evidence="2"/>
<evidence type="ECO:0000256" key="2">
    <source>
        <dbReference type="RuleBase" id="RU362039"/>
    </source>
</evidence>
<dbReference type="SUPFAM" id="SSF56300">
    <property type="entry name" value="Metallo-dependent phosphatases"/>
    <property type="match status" value="1"/>
</dbReference>
<name>A0A6G9QH45_9GAMM</name>
<proteinExistence type="inferred from homology"/>
<dbReference type="InterPro" id="IPR041802">
    <property type="entry name" value="MPP_YfcE"/>
</dbReference>
<dbReference type="EMBL" id="CP050313">
    <property type="protein sequence ID" value="QIR13387.1"/>
    <property type="molecule type" value="Genomic_DNA"/>
</dbReference>
<protein>
    <recommendedName>
        <fullName evidence="2">Phosphoesterase</fullName>
        <ecNumber evidence="2">3.1.4.-</ecNumber>
    </recommendedName>
</protein>